<dbReference type="OrthoDB" id="5147465at2"/>
<dbReference type="Proteomes" id="UP000316371">
    <property type="component" value="Unassembled WGS sequence"/>
</dbReference>
<dbReference type="AlphaFoldDB" id="A0A553DN13"/>
<evidence type="ECO:0000313" key="1">
    <source>
        <dbReference type="EMBL" id="TRX34097.1"/>
    </source>
</evidence>
<evidence type="ECO:0000313" key="2">
    <source>
        <dbReference type="Proteomes" id="UP000316371"/>
    </source>
</evidence>
<name>A0A553DN13_9FLAO</name>
<comment type="caution">
    <text evidence="1">The sequence shown here is derived from an EMBL/GenBank/DDBJ whole genome shotgun (WGS) entry which is preliminary data.</text>
</comment>
<dbReference type="RefSeq" id="WP_144257744.1">
    <property type="nucleotide sequence ID" value="NZ_VJZT01000041.1"/>
</dbReference>
<sequence length="164" mass="19256">MELIEIKGLFEMDYGAPSPTILSNDNELFVAFYADKKKSSVVPQERNIIYDTGIFALKFKRYLKYTFGIPSNETINSHPYSKLGMESCSFYELIDSDYIKSLQDIEKMHPGYNPKKWNMYKHYILTFHDNMFECIAEGFEIREENTSLYNQATVLLNELSVKYF</sequence>
<keyword evidence="2" id="KW-1185">Reference proteome</keyword>
<protein>
    <submittedName>
        <fullName evidence="1">Uncharacterized protein</fullName>
    </submittedName>
</protein>
<reference evidence="1 2" key="1">
    <citation type="submission" date="2019-07" db="EMBL/GenBank/DDBJ databases">
        <title>Novel species of Flavobacterium.</title>
        <authorList>
            <person name="Liu Q."/>
            <person name="Xin Y.-H."/>
        </authorList>
    </citation>
    <scope>NUCLEOTIDE SEQUENCE [LARGE SCALE GENOMIC DNA]</scope>
    <source>
        <strain evidence="1 2">LB1R34</strain>
    </source>
</reference>
<gene>
    <name evidence="1" type="ORF">FNW21_15955</name>
</gene>
<proteinExistence type="predicted"/>
<dbReference type="EMBL" id="VJZT01000041">
    <property type="protein sequence ID" value="TRX34097.1"/>
    <property type="molecule type" value="Genomic_DNA"/>
</dbReference>
<accession>A0A553DN13</accession>
<organism evidence="1 2">
    <name type="scientific">Flavobacterium restrictum</name>
    <dbReference type="NCBI Taxonomy" id="2594428"/>
    <lineage>
        <taxon>Bacteria</taxon>
        <taxon>Pseudomonadati</taxon>
        <taxon>Bacteroidota</taxon>
        <taxon>Flavobacteriia</taxon>
        <taxon>Flavobacteriales</taxon>
        <taxon>Flavobacteriaceae</taxon>
        <taxon>Flavobacterium</taxon>
    </lineage>
</organism>